<accession>A0A431TIQ7</accession>
<dbReference type="PANTHER" id="PTHR43564">
    <property type="entry name" value="KYNURENINE FORMAMIDASE-LIKE PROTEIN"/>
    <property type="match status" value="1"/>
</dbReference>
<dbReference type="GO" id="GO:0004061">
    <property type="term" value="F:arylformamidase activity"/>
    <property type="evidence" value="ECO:0007669"/>
    <property type="project" value="InterPro"/>
</dbReference>
<organism evidence="1 2">
    <name type="scientific">Variovorax gossypii</name>
    <dbReference type="NCBI Taxonomy" id="1679495"/>
    <lineage>
        <taxon>Bacteria</taxon>
        <taxon>Pseudomonadati</taxon>
        <taxon>Pseudomonadota</taxon>
        <taxon>Betaproteobacteria</taxon>
        <taxon>Burkholderiales</taxon>
        <taxon>Comamonadaceae</taxon>
        <taxon>Variovorax</taxon>
    </lineage>
</organism>
<dbReference type="SUPFAM" id="SSF102198">
    <property type="entry name" value="Putative cyclase"/>
    <property type="match status" value="1"/>
</dbReference>
<protein>
    <submittedName>
        <fullName evidence="1">Cyclase family protein</fullName>
    </submittedName>
</protein>
<dbReference type="AlphaFoldDB" id="A0A431TIQ7"/>
<dbReference type="OrthoDB" id="7067800at2"/>
<dbReference type="Proteomes" id="UP000267418">
    <property type="component" value="Unassembled WGS sequence"/>
</dbReference>
<dbReference type="InterPro" id="IPR007325">
    <property type="entry name" value="KFase/CYL"/>
</dbReference>
<dbReference type="PANTHER" id="PTHR43564:SF2">
    <property type="entry name" value="BLR6059 PROTEIN"/>
    <property type="match status" value="1"/>
</dbReference>
<dbReference type="InterPro" id="IPR037175">
    <property type="entry name" value="KFase_sf"/>
</dbReference>
<reference evidence="1 2" key="1">
    <citation type="submission" date="2018-12" db="EMBL/GenBank/DDBJ databases">
        <title>The genome of Variovorax gossypii DSM 100435.</title>
        <authorList>
            <person name="Gao J."/>
            <person name="Sun J."/>
        </authorList>
    </citation>
    <scope>NUCLEOTIDE SEQUENCE [LARGE SCALE GENOMIC DNA]</scope>
    <source>
        <strain evidence="1 2">DSM 100435</strain>
    </source>
</reference>
<evidence type="ECO:0000313" key="2">
    <source>
        <dbReference type="Proteomes" id="UP000267418"/>
    </source>
</evidence>
<dbReference type="Pfam" id="PF04199">
    <property type="entry name" value="Cyclase"/>
    <property type="match status" value="1"/>
</dbReference>
<proteinExistence type="predicted"/>
<dbReference type="GO" id="GO:0019441">
    <property type="term" value="P:L-tryptophan catabolic process to kynurenine"/>
    <property type="evidence" value="ECO:0007669"/>
    <property type="project" value="InterPro"/>
</dbReference>
<name>A0A431TIQ7_9BURK</name>
<dbReference type="EMBL" id="RXOE01000005">
    <property type="protein sequence ID" value="RTQ32801.1"/>
    <property type="molecule type" value="Genomic_DNA"/>
</dbReference>
<sequence>MQLIDLSVAIQNGLSVDRPGNGPQIRYQNHQETFAALAKPFAGLRPQDLPDGEAWAVERIDLSTHNGTHMDAPWHYASTMNRGERAATIDEVALEWCYRPGVKLDFRHLPDGHVVRADEVEAELARIDHVLQPLDIVLVNTAAGARYGQDDYLDTGCGMGREATLFLTERGVRVVGTDAWSWDAPFSHTARRYRETGDASLIWEGHKAGREIGYFQMEKVTNLHLLPPTGFQVICFPVKIHAASAGWVRAVAVLP</sequence>
<keyword evidence="2" id="KW-1185">Reference proteome</keyword>
<evidence type="ECO:0000313" key="1">
    <source>
        <dbReference type="EMBL" id="RTQ32801.1"/>
    </source>
</evidence>
<dbReference type="Gene3D" id="3.50.30.50">
    <property type="entry name" value="Putative cyclase"/>
    <property type="match status" value="1"/>
</dbReference>
<comment type="caution">
    <text evidence="1">The sequence shown here is derived from an EMBL/GenBank/DDBJ whole genome shotgun (WGS) entry which is preliminary data.</text>
</comment>
<gene>
    <name evidence="1" type="ORF">EJP69_18960</name>
</gene>
<dbReference type="RefSeq" id="WP_126472085.1">
    <property type="nucleotide sequence ID" value="NZ_RXOE01000005.1"/>
</dbReference>